<dbReference type="EMBL" id="NPKH01000023">
    <property type="protein sequence ID" value="PAP94340.1"/>
    <property type="molecule type" value="Genomic_DNA"/>
</dbReference>
<comment type="caution">
    <text evidence="2">The sequence shown here is derived from an EMBL/GenBank/DDBJ whole genome shotgun (WGS) entry which is preliminary data.</text>
</comment>
<gene>
    <name evidence="2" type="ORF">CIT31_18790</name>
</gene>
<sequence>MVLLSFATLLVVDLVQSWSPNATADVTGVSSAGSDTAGQRTAGRALPAADGSRVRLPGGLSGIVRLRRGGHVRRSAKHGSCAADTPTSKPPPFCSTWAHTPRLSLCLVQIAAWPIRVANLFRPPNGSGRAWKQASGNRLGRLYSHLLIYWSL</sequence>
<reference evidence="2 3" key="1">
    <citation type="submission" date="2017-08" db="EMBL/GenBank/DDBJ databases">
        <title>Mesorhizobium wenxinae sp. nov., a novel rhizobial species isolated from root nodules of chickpea (Cicer arietinum L.).</title>
        <authorList>
            <person name="Zhang J."/>
        </authorList>
    </citation>
    <scope>NUCLEOTIDE SEQUENCE [LARGE SCALE GENOMIC DNA]</scope>
    <source>
        <strain evidence="3">WYCCWR 10019</strain>
    </source>
</reference>
<feature type="compositionally biased region" description="Polar residues" evidence="1">
    <location>
        <begin position="25"/>
        <end position="39"/>
    </location>
</feature>
<proteinExistence type="predicted"/>
<evidence type="ECO:0000313" key="3">
    <source>
        <dbReference type="Proteomes" id="UP000215931"/>
    </source>
</evidence>
<dbReference type="AlphaFoldDB" id="A0A271KF74"/>
<protein>
    <submittedName>
        <fullName evidence="2">Uncharacterized protein</fullName>
    </submittedName>
</protein>
<evidence type="ECO:0000313" key="2">
    <source>
        <dbReference type="EMBL" id="PAP94340.1"/>
    </source>
</evidence>
<evidence type="ECO:0000256" key="1">
    <source>
        <dbReference type="SAM" id="MobiDB-lite"/>
    </source>
</evidence>
<name>A0A271KF74_9HYPH</name>
<accession>A0A271KF74</accession>
<dbReference type="Proteomes" id="UP000215931">
    <property type="component" value="Unassembled WGS sequence"/>
</dbReference>
<feature type="region of interest" description="Disordered" evidence="1">
    <location>
        <begin position="25"/>
        <end position="48"/>
    </location>
</feature>
<organism evidence="2 3">
    <name type="scientific">Mesorhizobium wenxiniae</name>
    <dbReference type="NCBI Taxonomy" id="2014805"/>
    <lineage>
        <taxon>Bacteria</taxon>
        <taxon>Pseudomonadati</taxon>
        <taxon>Pseudomonadota</taxon>
        <taxon>Alphaproteobacteria</taxon>
        <taxon>Hyphomicrobiales</taxon>
        <taxon>Phyllobacteriaceae</taxon>
        <taxon>Mesorhizobium</taxon>
    </lineage>
</organism>
<keyword evidence="3" id="KW-1185">Reference proteome</keyword>